<dbReference type="GO" id="GO:0000139">
    <property type="term" value="C:Golgi membrane"/>
    <property type="evidence" value="ECO:0007669"/>
    <property type="project" value="UniProtKB-SubCell"/>
</dbReference>
<evidence type="ECO:0000313" key="11">
    <source>
        <dbReference type="EMBL" id="KAF7992620.1"/>
    </source>
</evidence>
<evidence type="ECO:0000256" key="3">
    <source>
        <dbReference type="ARBA" id="ARBA00022448"/>
    </source>
</evidence>
<evidence type="ECO:0000256" key="6">
    <source>
        <dbReference type="ARBA" id="ARBA00023136"/>
    </source>
</evidence>
<evidence type="ECO:0000256" key="2">
    <source>
        <dbReference type="ARBA" id="ARBA00010694"/>
    </source>
</evidence>
<evidence type="ECO:0000256" key="5">
    <source>
        <dbReference type="ARBA" id="ARBA00022989"/>
    </source>
</evidence>
<feature type="transmembrane region" description="Helical" evidence="10">
    <location>
        <begin position="216"/>
        <end position="233"/>
    </location>
</feature>
<evidence type="ECO:0000256" key="8">
    <source>
        <dbReference type="ARBA" id="ARBA00041866"/>
    </source>
</evidence>
<evidence type="ECO:0000256" key="1">
    <source>
        <dbReference type="ARBA" id="ARBA00004653"/>
    </source>
</evidence>
<comment type="caution">
    <text evidence="11">The sequence shown here is derived from an EMBL/GenBank/DDBJ whole genome shotgun (WGS) entry which is preliminary data.</text>
</comment>
<keyword evidence="6 10" id="KW-0472">Membrane</keyword>
<feature type="transmembrane region" description="Helical" evidence="10">
    <location>
        <begin position="66"/>
        <end position="85"/>
    </location>
</feature>
<dbReference type="Pfam" id="PF08449">
    <property type="entry name" value="UAA"/>
    <property type="match status" value="1"/>
</dbReference>
<protein>
    <recommendedName>
        <fullName evidence="7">Adenosine 3'-phospho 5'-phosphosulfate transporter 2</fullName>
    </recommendedName>
    <alternativeName>
        <fullName evidence="8">PAPS transporter 2</fullName>
    </alternativeName>
    <alternativeName>
        <fullName evidence="9">Solute carrier family 35 member B3 homolog</fullName>
    </alternativeName>
</protein>
<dbReference type="OrthoDB" id="438495at2759"/>
<sequence>MSKTDYNKLHPEDVKDNPPIKLLCFDLTNCNDKSRFILCSIGIFVFYILYGYLQELIFSLDGFKPYIWYMTLIQFGYYTLFGYLECKLKGITRTIPLSTYMFLAFLTLGTMGFSNSSLGYLNYPTQVIFKSCKLIPVLLGGILIQKKKYGTLDFIAAGLLCIGLAMFTLADSMISPRFSINGVIMISCALLCDAAIGNVQEKTMKQYKATNTEVVLWSYSIGFMYLFVILLVTGEMEKSIAFCSNYPLETYGYGLLFSVSGYLGIQIVLTMVQSNGAFVAVTVTTCRKAITILLSFLFFYKPFTMQYLWSGIVVILGIYLNILSKQRGSKFELKSIWLYVKRCWIRHNQIQRQLMTSV</sequence>
<comment type="subcellular location">
    <subcellularLocation>
        <location evidence="1">Golgi apparatus membrane</location>
        <topology evidence="1">Multi-pass membrane protein</topology>
    </subcellularLocation>
</comment>
<dbReference type="AlphaFoldDB" id="A0A834XV38"/>
<dbReference type="GO" id="GO:0046964">
    <property type="term" value="F:3'-phosphoadenosine 5'-phosphosulfate transmembrane transporter activity"/>
    <property type="evidence" value="ECO:0007669"/>
    <property type="project" value="TreeGrafter"/>
</dbReference>
<dbReference type="PANTHER" id="PTHR10778">
    <property type="entry name" value="SOLUTE CARRIER FAMILY 35 MEMBER B"/>
    <property type="match status" value="1"/>
</dbReference>
<dbReference type="PANTHER" id="PTHR10778:SF8">
    <property type="entry name" value="ADENOSINE 3'-PHOSPHO 5'-PHOSPHOSULFATE TRANSPORTER 2"/>
    <property type="match status" value="1"/>
</dbReference>
<dbReference type="InterPro" id="IPR013657">
    <property type="entry name" value="SCL35B1-4/HUT1"/>
</dbReference>
<gene>
    <name evidence="11" type="ORF">HCN44_004964</name>
</gene>
<feature type="transmembrane region" description="Helical" evidence="10">
    <location>
        <begin position="306"/>
        <end position="324"/>
    </location>
</feature>
<accession>A0A834XV38</accession>
<evidence type="ECO:0000256" key="4">
    <source>
        <dbReference type="ARBA" id="ARBA00022692"/>
    </source>
</evidence>
<comment type="similarity">
    <text evidence="2">Belongs to the nucleotide-sugar transporter family. SLC35B subfamily.</text>
</comment>
<feature type="transmembrane region" description="Helical" evidence="10">
    <location>
        <begin position="36"/>
        <end position="54"/>
    </location>
</feature>
<dbReference type="EMBL" id="JACMRX010000003">
    <property type="protein sequence ID" value="KAF7992620.1"/>
    <property type="molecule type" value="Genomic_DNA"/>
</dbReference>
<evidence type="ECO:0000256" key="10">
    <source>
        <dbReference type="SAM" id="Phobius"/>
    </source>
</evidence>
<dbReference type="GO" id="GO:0005789">
    <property type="term" value="C:endoplasmic reticulum membrane"/>
    <property type="evidence" value="ECO:0007669"/>
    <property type="project" value="TreeGrafter"/>
</dbReference>
<feature type="transmembrane region" description="Helical" evidence="10">
    <location>
        <begin position="151"/>
        <end position="170"/>
    </location>
</feature>
<name>A0A834XV38_APHGI</name>
<feature type="transmembrane region" description="Helical" evidence="10">
    <location>
        <begin position="97"/>
        <end position="121"/>
    </location>
</feature>
<keyword evidence="12" id="KW-1185">Reference proteome</keyword>
<organism evidence="11 12">
    <name type="scientific">Aphidius gifuensis</name>
    <name type="common">Parasitoid wasp</name>
    <dbReference type="NCBI Taxonomy" id="684658"/>
    <lineage>
        <taxon>Eukaryota</taxon>
        <taxon>Metazoa</taxon>
        <taxon>Ecdysozoa</taxon>
        <taxon>Arthropoda</taxon>
        <taxon>Hexapoda</taxon>
        <taxon>Insecta</taxon>
        <taxon>Pterygota</taxon>
        <taxon>Neoptera</taxon>
        <taxon>Endopterygota</taxon>
        <taxon>Hymenoptera</taxon>
        <taxon>Apocrita</taxon>
        <taxon>Ichneumonoidea</taxon>
        <taxon>Braconidae</taxon>
        <taxon>Aphidiinae</taxon>
        <taxon>Aphidius</taxon>
    </lineage>
</organism>
<dbReference type="Proteomes" id="UP000639338">
    <property type="component" value="Unassembled WGS sequence"/>
</dbReference>
<keyword evidence="3" id="KW-0813">Transport</keyword>
<feature type="transmembrane region" description="Helical" evidence="10">
    <location>
        <begin position="279"/>
        <end position="300"/>
    </location>
</feature>
<evidence type="ECO:0000313" key="12">
    <source>
        <dbReference type="Proteomes" id="UP000639338"/>
    </source>
</evidence>
<evidence type="ECO:0000256" key="9">
    <source>
        <dbReference type="ARBA" id="ARBA00042729"/>
    </source>
</evidence>
<feature type="transmembrane region" description="Helical" evidence="10">
    <location>
        <begin position="127"/>
        <end position="144"/>
    </location>
</feature>
<reference evidence="11 12" key="1">
    <citation type="submission" date="2020-08" db="EMBL/GenBank/DDBJ databases">
        <title>Aphidius gifuensis genome sequencing and assembly.</title>
        <authorList>
            <person name="Du Z."/>
        </authorList>
    </citation>
    <scope>NUCLEOTIDE SEQUENCE [LARGE SCALE GENOMIC DNA]</scope>
    <source>
        <strain evidence="11">YNYX2018</strain>
        <tissue evidence="11">Adults</tissue>
    </source>
</reference>
<evidence type="ECO:0000256" key="7">
    <source>
        <dbReference type="ARBA" id="ARBA00039669"/>
    </source>
</evidence>
<keyword evidence="5 10" id="KW-1133">Transmembrane helix</keyword>
<proteinExistence type="inferred from homology"/>
<keyword evidence="4 10" id="KW-0812">Transmembrane</keyword>
<feature type="transmembrane region" description="Helical" evidence="10">
    <location>
        <begin position="253"/>
        <end position="272"/>
    </location>
</feature>
<feature type="transmembrane region" description="Helical" evidence="10">
    <location>
        <begin position="176"/>
        <end position="196"/>
    </location>
</feature>